<evidence type="ECO:0000256" key="1">
    <source>
        <dbReference type="ARBA" id="ARBA00022448"/>
    </source>
</evidence>
<dbReference type="EMBL" id="QGDO01000005">
    <property type="protein sequence ID" value="PWJ40169.1"/>
    <property type="molecule type" value="Genomic_DNA"/>
</dbReference>
<organism evidence="6 7">
    <name type="scientific">Sediminitomix flava</name>
    <dbReference type="NCBI Taxonomy" id="379075"/>
    <lineage>
        <taxon>Bacteria</taxon>
        <taxon>Pseudomonadati</taxon>
        <taxon>Bacteroidota</taxon>
        <taxon>Cytophagia</taxon>
        <taxon>Cytophagales</taxon>
        <taxon>Flammeovirgaceae</taxon>
        <taxon>Sediminitomix</taxon>
    </lineage>
</organism>
<evidence type="ECO:0000256" key="4">
    <source>
        <dbReference type="ARBA" id="ARBA00038388"/>
    </source>
</evidence>
<dbReference type="OrthoDB" id="9782239at2"/>
<dbReference type="GO" id="GO:0005524">
    <property type="term" value="F:ATP binding"/>
    <property type="evidence" value="ECO:0007669"/>
    <property type="project" value="UniProtKB-KW"/>
</dbReference>
<protein>
    <submittedName>
        <fullName evidence="6">Putative ABC transport system ATP-binding protein</fullName>
    </submittedName>
</protein>
<dbReference type="GO" id="GO:0022857">
    <property type="term" value="F:transmembrane transporter activity"/>
    <property type="evidence" value="ECO:0007669"/>
    <property type="project" value="UniProtKB-ARBA"/>
</dbReference>
<dbReference type="SUPFAM" id="SSF52540">
    <property type="entry name" value="P-loop containing nucleoside triphosphate hydrolases"/>
    <property type="match status" value="1"/>
</dbReference>
<dbReference type="GO" id="GO:0005886">
    <property type="term" value="C:plasma membrane"/>
    <property type="evidence" value="ECO:0007669"/>
    <property type="project" value="TreeGrafter"/>
</dbReference>
<gene>
    <name evidence="6" type="ORF">BC781_105237</name>
</gene>
<name>A0A315ZVD4_SEDFL</name>
<dbReference type="PANTHER" id="PTHR24220:SF648">
    <property type="entry name" value="ABC TRANSPORTER ATP-BINDING PROTEIN YTRE"/>
    <property type="match status" value="1"/>
</dbReference>
<dbReference type="PROSITE" id="PS50893">
    <property type="entry name" value="ABC_TRANSPORTER_2"/>
    <property type="match status" value="1"/>
</dbReference>
<dbReference type="InterPro" id="IPR015854">
    <property type="entry name" value="ABC_transpr_LolD-like"/>
</dbReference>
<dbReference type="InterPro" id="IPR017871">
    <property type="entry name" value="ABC_transporter-like_CS"/>
</dbReference>
<dbReference type="SMART" id="SM00382">
    <property type="entry name" value="AAA"/>
    <property type="match status" value="1"/>
</dbReference>
<keyword evidence="1" id="KW-0813">Transport</keyword>
<dbReference type="GO" id="GO:0098796">
    <property type="term" value="C:membrane protein complex"/>
    <property type="evidence" value="ECO:0007669"/>
    <property type="project" value="UniProtKB-ARBA"/>
</dbReference>
<comment type="caution">
    <text evidence="6">The sequence shown here is derived from an EMBL/GenBank/DDBJ whole genome shotgun (WGS) entry which is preliminary data.</text>
</comment>
<dbReference type="FunFam" id="3.40.50.300:FF:000032">
    <property type="entry name" value="Export ABC transporter ATP-binding protein"/>
    <property type="match status" value="1"/>
</dbReference>
<accession>A0A315ZVD4</accession>
<keyword evidence="3 6" id="KW-0067">ATP-binding</keyword>
<evidence type="ECO:0000313" key="7">
    <source>
        <dbReference type="Proteomes" id="UP000245535"/>
    </source>
</evidence>
<dbReference type="Pfam" id="PF00005">
    <property type="entry name" value="ABC_tran"/>
    <property type="match status" value="1"/>
</dbReference>
<dbReference type="InterPro" id="IPR003439">
    <property type="entry name" value="ABC_transporter-like_ATP-bd"/>
</dbReference>
<dbReference type="PANTHER" id="PTHR24220">
    <property type="entry name" value="IMPORT ATP-BINDING PROTEIN"/>
    <property type="match status" value="1"/>
</dbReference>
<dbReference type="Gene3D" id="3.40.50.300">
    <property type="entry name" value="P-loop containing nucleotide triphosphate hydrolases"/>
    <property type="match status" value="1"/>
</dbReference>
<dbReference type="InterPro" id="IPR027417">
    <property type="entry name" value="P-loop_NTPase"/>
</dbReference>
<evidence type="ECO:0000256" key="2">
    <source>
        <dbReference type="ARBA" id="ARBA00022741"/>
    </source>
</evidence>
<keyword evidence="7" id="KW-1185">Reference proteome</keyword>
<dbReference type="CDD" id="cd03255">
    <property type="entry name" value="ABC_MJ0796_LolCDE_FtsE"/>
    <property type="match status" value="1"/>
</dbReference>
<comment type="similarity">
    <text evidence="4">Belongs to the ABC transporter superfamily. Macrolide exporter (TC 3.A.1.122) family.</text>
</comment>
<sequence length="228" mass="25502">MLIQTINLSKSYSNYNVETSGIQDINLTINQGDFISIMGPSGCGKSTLLNLLGLLDAPTEGQILYKGEDVSTFSPKKSASFRRDYIGFVFQNFNLIDSLNVYENIELPLVYQKIAPSERKRRVHQVMERLNILHKEPFFPKQISGGQQQRVALARAVVTKPELVLADEPTGNLDSARGQEVMELLAELNENGTTVVMVTHSQFCSDYAQKVLHLFDGQLVTENIHLGR</sequence>
<feature type="domain" description="ABC transporter" evidence="5">
    <location>
        <begin position="3"/>
        <end position="226"/>
    </location>
</feature>
<dbReference type="RefSeq" id="WP_109620657.1">
    <property type="nucleotide sequence ID" value="NZ_QGDO01000005.1"/>
</dbReference>
<evidence type="ECO:0000313" key="6">
    <source>
        <dbReference type="EMBL" id="PWJ40169.1"/>
    </source>
</evidence>
<evidence type="ECO:0000259" key="5">
    <source>
        <dbReference type="PROSITE" id="PS50893"/>
    </source>
</evidence>
<dbReference type="Proteomes" id="UP000245535">
    <property type="component" value="Unassembled WGS sequence"/>
</dbReference>
<dbReference type="PROSITE" id="PS00211">
    <property type="entry name" value="ABC_TRANSPORTER_1"/>
    <property type="match status" value="1"/>
</dbReference>
<proteinExistence type="inferred from homology"/>
<dbReference type="GO" id="GO:0016887">
    <property type="term" value="F:ATP hydrolysis activity"/>
    <property type="evidence" value="ECO:0007669"/>
    <property type="project" value="InterPro"/>
</dbReference>
<keyword evidence="2" id="KW-0547">Nucleotide-binding</keyword>
<dbReference type="AlphaFoldDB" id="A0A315ZVD4"/>
<evidence type="ECO:0000256" key="3">
    <source>
        <dbReference type="ARBA" id="ARBA00022840"/>
    </source>
</evidence>
<dbReference type="InterPro" id="IPR017911">
    <property type="entry name" value="MacB-like_ATP-bd"/>
</dbReference>
<reference evidence="6 7" key="1">
    <citation type="submission" date="2018-03" db="EMBL/GenBank/DDBJ databases">
        <title>Genomic Encyclopedia of Archaeal and Bacterial Type Strains, Phase II (KMG-II): from individual species to whole genera.</title>
        <authorList>
            <person name="Goeker M."/>
        </authorList>
    </citation>
    <scope>NUCLEOTIDE SEQUENCE [LARGE SCALE GENOMIC DNA]</scope>
    <source>
        <strain evidence="6 7">DSM 28229</strain>
    </source>
</reference>
<dbReference type="InterPro" id="IPR003593">
    <property type="entry name" value="AAA+_ATPase"/>
</dbReference>